<accession>A0A9D4D5F1</accession>
<dbReference type="AlphaFoldDB" id="A0A9D4D5F1"/>
<evidence type="ECO:0000313" key="1">
    <source>
        <dbReference type="EMBL" id="KAH3738350.1"/>
    </source>
</evidence>
<evidence type="ECO:0000313" key="2">
    <source>
        <dbReference type="Proteomes" id="UP000828390"/>
    </source>
</evidence>
<comment type="caution">
    <text evidence="1">The sequence shown here is derived from an EMBL/GenBank/DDBJ whole genome shotgun (WGS) entry which is preliminary data.</text>
</comment>
<protein>
    <submittedName>
        <fullName evidence="1">Uncharacterized protein</fullName>
    </submittedName>
</protein>
<dbReference type="Proteomes" id="UP000828390">
    <property type="component" value="Unassembled WGS sequence"/>
</dbReference>
<proteinExistence type="predicted"/>
<dbReference type="EMBL" id="JAIWYP010000011">
    <property type="protein sequence ID" value="KAH3738350.1"/>
    <property type="molecule type" value="Genomic_DNA"/>
</dbReference>
<keyword evidence="2" id="KW-1185">Reference proteome</keyword>
<reference evidence="1" key="1">
    <citation type="journal article" date="2019" name="bioRxiv">
        <title>The Genome of the Zebra Mussel, Dreissena polymorpha: A Resource for Invasive Species Research.</title>
        <authorList>
            <person name="McCartney M.A."/>
            <person name="Auch B."/>
            <person name="Kono T."/>
            <person name="Mallez S."/>
            <person name="Zhang Y."/>
            <person name="Obille A."/>
            <person name="Becker A."/>
            <person name="Abrahante J.E."/>
            <person name="Garbe J."/>
            <person name="Badalamenti J.P."/>
            <person name="Herman A."/>
            <person name="Mangelson H."/>
            <person name="Liachko I."/>
            <person name="Sullivan S."/>
            <person name="Sone E.D."/>
            <person name="Koren S."/>
            <person name="Silverstein K.A.T."/>
            <person name="Beckman K.B."/>
            <person name="Gohl D.M."/>
        </authorList>
    </citation>
    <scope>NUCLEOTIDE SEQUENCE</scope>
    <source>
        <strain evidence="1">Duluth1</strain>
        <tissue evidence="1">Whole animal</tissue>
    </source>
</reference>
<organism evidence="1 2">
    <name type="scientific">Dreissena polymorpha</name>
    <name type="common">Zebra mussel</name>
    <name type="synonym">Mytilus polymorpha</name>
    <dbReference type="NCBI Taxonomy" id="45954"/>
    <lineage>
        <taxon>Eukaryota</taxon>
        <taxon>Metazoa</taxon>
        <taxon>Spiralia</taxon>
        <taxon>Lophotrochozoa</taxon>
        <taxon>Mollusca</taxon>
        <taxon>Bivalvia</taxon>
        <taxon>Autobranchia</taxon>
        <taxon>Heteroconchia</taxon>
        <taxon>Euheterodonta</taxon>
        <taxon>Imparidentia</taxon>
        <taxon>Neoheterodontei</taxon>
        <taxon>Myida</taxon>
        <taxon>Dreissenoidea</taxon>
        <taxon>Dreissenidae</taxon>
        <taxon>Dreissena</taxon>
    </lineage>
</organism>
<gene>
    <name evidence="1" type="ORF">DPMN_044984</name>
</gene>
<sequence>MEKNNAAAVDEDILQRHWGWIHHTKTSFRDIGDGYITPRHPSETLGMDTSHQDILQRHWGWIHHTKTSFRDIGDGYITPRHPSETLGMDTSHQDILQRHWGWIHHTKTSFRDIGDGYITPSLPSLHPRQSLTRSPQGKLIEGLCPKLDNRQR</sequence>
<name>A0A9D4D5F1_DREPO</name>
<reference evidence="1" key="2">
    <citation type="submission" date="2020-11" db="EMBL/GenBank/DDBJ databases">
        <authorList>
            <person name="McCartney M.A."/>
            <person name="Auch B."/>
            <person name="Kono T."/>
            <person name="Mallez S."/>
            <person name="Becker A."/>
            <person name="Gohl D.M."/>
            <person name="Silverstein K.A.T."/>
            <person name="Koren S."/>
            <person name="Bechman K.B."/>
            <person name="Herman A."/>
            <person name="Abrahante J.E."/>
            <person name="Garbe J."/>
        </authorList>
    </citation>
    <scope>NUCLEOTIDE SEQUENCE</scope>
    <source>
        <strain evidence="1">Duluth1</strain>
        <tissue evidence="1">Whole animal</tissue>
    </source>
</reference>